<dbReference type="OrthoDB" id="7771656at2759"/>
<evidence type="ECO:0000313" key="2">
    <source>
        <dbReference type="Proteomes" id="UP000824596"/>
    </source>
</evidence>
<dbReference type="AlphaFoldDB" id="A0A9P8MRX0"/>
<dbReference type="SUPFAM" id="SSF48208">
    <property type="entry name" value="Six-hairpin glycosidases"/>
    <property type="match status" value="1"/>
</dbReference>
<sequence>MYRIEVLVFLRPHIGLRNAWPMSLLIQAQTSEDDEEIQECLDLVLKSSRLGLVHESVDVNHVRQYTRSWFAWANGVFAGTIMDLAKRKPHLIFEKGTAPYQV</sequence>
<name>A0A9P8MRX0_9HYPO</name>
<dbReference type="GO" id="GO:0003824">
    <property type="term" value="F:catalytic activity"/>
    <property type="evidence" value="ECO:0007669"/>
    <property type="project" value="UniProtKB-ARBA"/>
</dbReference>
<accession>A0A9P8MRX0</accession>
<dbReference type="EMBL" id="JAIZPD010000010">
    <property type="protein sequence ID" value="KAH0960302.1"/>
    <property type="molecule type" value="Genomic_DNA"/>
</dbReference>
<proteinExistence type="predicted"/>
<dbReference type="Pfam" id="PF06824">
    <property type="entry name" value="Glyco_hydro_125"/>
    <property type="match status" value="1"/>
</dbReference>
<dbReference type="RefSeq" id="XP_044717815.1">
    <property type="nucleotide sequence ID" value="XM_044866928.1"/>
</dbReference>
<dbReference type="GeneID" id="68357586"/>
<dbReference type="InterPro" id="IPR008928">
    <property type="entry name" value="6-hairpin_glycosidase_sf"/>
</dbReference>
<dbReference type="Gene3D" id="1.50.10.10">
    <property type="match status" value="1"/>
</dbReference>
<gene>
    <name evidence="1" type="ORF">HRG_08457</name>
</gene>
<dbReference type="InterPro" id="IPR008313">
    <property type="entry name" value="GH125"/>
</dbReference>
<reference evidence="1" key="1">
    <citation type="submission" date="2021-09" db="EMBL/GenBank/DDBJ databases">
        <title>A high-quality genome of the endoparasitic fungus Hirsutella rhossiliensis with a comparison of Hirsutella genomes reveals transposable elements contributing to genome size variation.</title>
        <authorList>
            <person name="Lin R."/>
            <person name="Jiao Y."/>
            <person name="Sun X."/>
            <person name="Ling J."/>
            <person name="Xie B."/>
            <person name="Cheng X."/>
        </authorList>
    </citation>
    <scope>NUCLEOTIDE SEQUENCE</scope>
    <source>
        <strain evidence="1">HR02</strain>
    </source>
</reference>
<dbReference type="GO" id="GO:0005975">
    <property type="term" value="P:carbohydrate metabolic process"/>
    <property type="evidence" value="ECO:0007669"/>
    <property type="project" value="InterPro"/>
</dbReference>
<dbReference type="InterPro" id="IPR012341">
    <property type="entry name" value="6hp_glycosidase-like_sf"/>
</dbReference>
<protein>
    <submittedName>
        <fullName evidence="1">Metal-independent alpha-mannosidase</fullName>
    </submittedName>
</protein>
<dbReference type="Proteomes" id="UP000824596">
    <property type="component" value="Unassembled WGS sequence"/>
</dbReference>
<evidence type="ECO:0000313" key="1">
    <source>
        <dbReference type="EMBL" id="KAH0960302.1"/>
    </source>
</evidence>
<comment type="caution">
    <text evidence="1">The sequence shown here is derived from an EMBL/GenBank/DDBJ whole genome shotgun (WGS) entry which is preliminary data.</text>
</comment>
<keyword evidence="2" id="KW-1185">Reference proteome</keyword>
<dbReference type="PANTHER" id="PTHR31047">
    <property type="entry name" value="MEIOTICALLY UP-REGULATED GENE 157 PROTEIN"/>
    <property type="match status" value="1"/>
</dbReference>
<dbReference type="PANTHER" id="PTHR31047:SF0">
    <property type="entry name" value="MEIOTICALLY UP-REGULATED GENE 157 PROTEIN"/>
    <property type="match status" value="1"/>
</dbReference>
<organism evidence="1 2">
    <name type="scientific">Hirsutella rhossiliensis</name>
    <dbReference type="NCBI Taxonomy" id="111463"/>
    <lineage>
        <taxon>Eukaryota</taxon>
        <taxon>Fungi</taxon>
        <taxon>Dikarya</taxon>
        <taxon>Ascomycota</taxon>
        <taxon>Pezizomycotina</taxon>
        <taxon>Sordariomycetes</taxon>
        <taxon>Hypocreomycetidae</taxon>
        <taxon>Hypocreales</taxon>
        <taxon>Ophiocordycipitaceae</taxon>
        <taxon>Hirsutella</taxon>
    </lineage>
</organism>